<dbReference type="AlphaFoldDB" id="A0A3M6UC36"/>
<reference evidence="1 2" key="1">
    <citation type="journal article" date="2018" name="Sci. Rep.">
        <title>Comparative analysis of the Pocillopora damicornis genome highlights role of immune system in coral evolution.</title>
        <authorList>
            <person name="Cunning R."/>
            <person name="Bay R.A."/>
            <person name="Gillette P."/>
            <person name="Baker A.C."/>
            <person name="Traylor-Knowles N."/>
        </authorList>
    </citation>
    <scope>NUCLEOTIDE SEQUENCE [LARGE SCALE GENOMIC DNA]</scope>
    <source>
        <strain evidence="1">RSMAS</strain>
        <tissue evidence="1">Whole animal</tissue>
    </source>
</reference>
<gene>
    <name evidence="1" type="ORF">pdam_00021995</name>
</gene>
<proteinExistence type="predicted"/>
<comment type="caution">
    <text evidence="1">The sequence shown here is derived from an EMBL/GenBank/DDBJ whole genome shotgun (WGS) entry which is preliminary data.</text>
</comment>
<protein>
    <submittedName>
        <fullName evidence="1">Uncharacterized protein</fullName>
    </submittedName>
</protein>
<organism evidence="1 2">
    <name type="scientific">Pocillopora damicornis</name>
    <name type="common">Cauliflower coral</name>
    <name type="synonym">Millepora damicornis</name>
    <dbReference type="NCBI Taxonomy" id="46731"/>
    <lineage>
        <taxon>Eukaryota</taxon>
        <taxon>Metazoa</taxon>
        <taxon>Cnidaria</taxon>
        <taxon>Anthozoa</taxon>
        <taxon>Hexacorallia</taxon>
        <taxon>Scleractinia</taxon>
        <taxon>Astrocoeniina</taxon>
        <taxon>Pocilloporidae</taxon>
        <taxon>Pocillopora</taxon>
    </lineage>
</organism>
<dbReference type="Proteomes" id="UP000275408">
    <property type="component" value="Unassembled WGS sequence"/>
</dbReference>
<keyword evidence="2" id="KW-1185">Reference proteome</keyword>
<dbReference type="EMBL" id="RCHS01001828">
    <property type="protein sequence ID" value="RMX51084.1"/>
    <property type="molecule type" value="Genomic_DNA"/>
</dbReference>
<name>A0A3M6UC36_POCDA</name>
<evidence type="ECO:0000313" key="1">
    <source>
        <dbReference type="EMBL" id="RMX51084.1"/>
    </source>
</evidence>
<sequence>MLVSRDFWRFGSYSAKNEKENRFSIELGVTNDEPVYAVYAWFGFGDENITYRLNLRNIPSKSLLSAYYHYSVRGIVIGYPIPS</sequence>
<evidence type="ECO:0000313" key="2">
    <source>
        <dbReference type="Proteomes" id="UP000275408"/>
    </source>
</evidence>
<accession>A0A3M6UC36</accession>